<dbReference type="InterPro" id="IPR051950">
    <property type="entry name" value="Dev_reg/Prot_inhib"/>
</dbReference>
<keyword evidence="2" id="KW-0964">Secreted</keyword>
<feature type="disulfide bond" evidence="8">
    <location>
        <begin position="109"/>
        <end position="116"/>
    </location>
</feature>
<keyword evidence="5" id="KW-0106">Calcium</keyword>
<evidence type="ECO:0000256" key="7">
    <source>
        <dbReference type="ARBA" id="ARBA00023180"/>
    </source>
</evidence>
<accession>A0A9N9MHR1</accession>
<feature type="chain" id="PRO_5040371771" description="SPARC-related modular calcium-binding protein 2" evidence="10">
    <location>
        <begin position="20"/>
        <end position="521"/>
    </location>
</feature>
<keyword evidence="6 8" id="KW-1015">Disulfide bond</keyword>
<dbReference type="PANTHER" id="PTHR12352">
    <property type="entry name" value="SECRETED MODULAR CALCIUM-BINDING PROTEIN"/>
    <property type="match status" value="1"/>
</dbReference>
<dbReference type="Proteomes" id="UP001152799">
    <property type="component" value="Chromosome 16"/>
</dbReference>
<dbReference type="InterPro" id="IPR036058">
    <property type="entry name" value="Kazal_dom_sf"/>
</dbReference>
<dbReference type="SMART" id="SM00211">
    <property type="entry name" value="TY"/>
    <property type="match status" value="2"/>
</dbReference>
<keyword evidence="4" id="KW-0677">Repeat</keyword>
<feature type="domain" description="Thyroglobulin type-1" evidence="12">
    <location>
        <begin position="70"/>
        <end position="142"/>
    </location>
</feature>
<dbReference type="GO" id="GO:0050840">
    <property type="term" value="F:extracellular matrix binding"/>
    <property type="evidence" value="ECO:0007669"/>
    <property type="project" value="TreeGrafter"/>
</dbReference>
<evidence type="ECO:0000256" key="6">
    <source>
        <dbReference type="ARBA" id="ARBA00023157"/>
    </source>
</evidence>
<evidence type="ECO:0000256" key="8">
    <source>
        <dbReference type="PROSITE-ProRule" id="PRU00500"/>
    </source>
</evidence>
<keyword evidence="15" id="KW-1185">Reference proteome</keyword>
<dbReference type="Gene3D" id="1.10.238.10">
    <property type="entry name" value="EF-hand"/>
    <property type="match status" value="2"/>
</dbReference>
<keyword evidence="7" id="KW-0325">Glycoprotein</keyword>
<dbReference type="EMBL" id="OU892292">
    <property type="protein sequence ID" value="CAG9763948.1"/>
    <property type="molecule type" value="Genomic_DNA"/>
</dbReference>
<evidence type="ECO:0000259" key="11">
    <source>
        <dbReference type="PROSITE" id="PS50222"/>
    </source>
</evidence>
<dbReference type="PROSITE" id="PS51162">
    <property type="entry name" value="THYROGLOBULIN_1_2"/>
    <property type="match status" value="2"/>
</dbReference>
<dbReference type="SUPFAM" id="SSF100895">
    <property type="entry name" value="Kazal-type serine protease inhibitors"/>
    <property type="match status" value="1"/>
</dbReference>
<dbReference type="InterPro" id="IPR000716">
    <property type="entry name" value="Thyroglobulin_1"/>
</dbReference>
<feature type="domain" description="Kazal-like" evidence="13">
    <location>
        <begin position="20"/>
        <end position="75"/>
    </location>
</feature>
<dbReference type="InterPro" id="IPR019577">
    <property type="entry name" value="SPARC/Testican_Ca-bd-dom"/>
</dbReference>
<evidence type="ECO:0000259" key="13">
    <source>
        <dbReference type="PROSITE" id="PS51465"/>
    </source>
</evidence>
<evidence type="ECO:0000256" key="10">
    <source>
        <dbReference type="SAM" id="SignalP"/>
    </source>
</evidence>
<dbReference type="GO" id="GO:0030198">
    <property type="term" value="P:extracellular matrix organization"/>
    <property type="evidence" value="ECO:0007669"/>
    <property type="project" value="TreeGrafter"/>
</dbReference>
<dbReference type="SMART" id="SM00280">
    <property type="entry name" value="KAZAL"/>
    <property type="match status" value="1"/>
</dbReference>
<dbReference type="PROSITE" id="PS50222">
    <property type="entry name" value="EF_HAND_2"/>
    <property type="match status" value="2"/>
</dbReference>
<dbReference type="AlphaFoldDB" id="A0A9N9MHR1"/>
<proteinExistence type="predicted"/>
<dbReference type="PROSITE" id="PS00018">
    <property type="entry name" value="EF_HAND_1"/>
    <property type="match status" value="4"/>
</dbReference>
<dbReference type="OrthoDB" id="5986054at2759"/>
<dbReference type="InterPro" id="IPR002350">
    <property type="entry name" value="Kazal_dom"/>
</dbReference>
<dbReference type="CDD" id="cd16234">
    <property type="entry name" value="EFh_SPARC_SMOC"/>
    <property type="match status" value="1"/>
</dbReference>
<comment type="caution">
    <text evidence="8">Lacks conserved residue(s) required for the propagation of feature annotation.</text>
</comment>
<dbReference type="Pfam" id="PF10591">
    <property type="entry name" value="SPARC_Ca_bdg"/>
    <property type="match status" value="2"/>
</dbReference>
<dbReference type="Pfam" id="PF00086">
    <property type="entry name" value="Thyroglobulin_1"/>
    <property type="match status" value="2"/>
</dbReference>
<gene>
    <name evidence="14" type="ORF">CEUTPL_LOCUS4596</name>
</gene>
<dbReference type="GO" id="GO:0005509">
    <property type="term" value="F:calcium ion binding"/>
    <property type="evidence" value="ECO:0007669"/>
    <property type="project" value="InterPro"/>
</dbReference>
<dbReference type="Pfam" id="PF07648">
    <property type="entry name" value="Kazal_2"/>
    <property type="match status" value="1"/>
</dbReference>
<feature type="domain" description="Thyroglobulin type-1" evidence="12">
    <location>
        <begin position="317"/>
        <end position="381"/>
    </location>
</feature>
<comment type="subcellular location">
    <subcellularLocation>
        <location evidence="1">Secreted</location>
    </subcellularLocation>
</comment>
<feature type="domain" description="EF-hand" evidence="11">
    <location>
        <begin position="192"/>
        <end position="227"/>
    </location>
</feature>
<evidence type="ECO:0000256" key="3">
    <source>
        <dbReference type="ARBA" id="ARBA00022729"/>
    </source>
</evidence>
<dbReference type="InterPro" id="IPR002048">
    <property type="entry name" value="EF_hand_dom"/>
</dbReference>
<feature type="disulfide bond" evidence="8">
    <location>
        <begin position="351"/>
        <end position="358"/>
    </location>
</feature>
<evidence type="ECO:0000256" key="5">
    <source>
        <dbReference type="ARBA" id="ARBA00022837"/>
    </source>
</evidence>
<dbReference type="Gene3D" id="4.10.800.10">
    <property type="entry name" value="Thyroglobulin type-1"/>
    <property type="match status" value="2"/>
</dbReference>
<dbReference type="GO" id="GO:0008201">
    <property type="term" value="F:heparin binding"/>
    <property type="evidence" value="ECO:0007669"/>
    <property type="project" value="TreeGrafter"/>
</dbReference>
<dbReference type="InterPro" id="IPR011992">
    <property type="entry name" value="EF-hand-dom_pair"/>
</dbReference>
<evidence type="ECO:0000256" key="9">
    <source>
        <dbReference type="SAM" id="MobiDB-lite"/>
    </source>
</evidence>
<dbReference type="SUPFAM" id="SSF57610">
    <property type="entry name" value="Thyroglobulin type-1 domain"/>
    <property type="match status" value="2"/>
</dbReference>
<dbReference type="PROSITE" id="PS51465">
    <property type="entry name" value="KAZAL_2"/>
    <property type="match status" value="1"/>
</dbReference>
<reference evidence="14" key="1">
    <citation type="submission" date="2022-01" db="EMBL/GenBank/DDBJ databases">
        <authorList>
            <person name="King R."/>
        </authorList>
    </citation>
    <scope>NUCLEOTIDE SEQUENCE</scope>
</reference>
<organism evidence="14 15">
    <name type="scientific">Ceutorhynchus assimilis</name>
    <name type="common">cabbage seed weevil</name>
    <dbReference type="NCBI Taxonomy" id="467358"/>
    <lineage>
        <taxon>Eukaryota</taxon>
        <taxon>Metazoa</taxon>
        <taxon>Ecdysozoa</taxon>
        <taxon>Arthropoda</taxon>
        <taxon>Hexapoda</taxon>
        <taxon>Insecta</taxon>
        <taxon>Pterygota</taxon>
        <taxon>Neoptera</taxon>
        <taxon>Endopterygota</taxon>
        <taxon>Coleoptera</taxon>
        <taxon>Polyphaga</taxon>
        <taxon>Cucujiformia</taxon>
        <taxon>Curculionidae</taxon>
        <taxon>Ceutorhynchinae</taxon>
        <taxon>Ceutorhynchus</taxon>
    </lineage>
</organism>
<feature type="signal peptide" evidence="10">
    <location>
        <begin position="1"/>
        <end position="19"/>
    </location>
</feature>
<dbReference type="Gene3D" id="3.30.60.30">
    <property type="match status" value="1"/>
</dbReference>
<dbReference type="InterPro" id="IPR018247">
    <property type="entry name" value="EF_Hand_1_Ca_BS"/>
</dbReference>
<sequence>MRPSGFIFVLGFLWYHVVCLQVDICDPKSCRKPDDGNRKPVCGSDGLTYPDRCQLERVKCQNVNVTLVKRGPCKRQRSCLEWQDLSLDFPQYRFKARCKKNGAYESGQCHPESKYCWCVTPDGVPIGGTVKKLKNDTRPIRCAKKKLPRSSGGRPKSRAKVCKLTDKSHFNNNLINSFHSEFSRETRRSNATDQEVIGWKFRSLDVDQDRALDRKEYRDIKRLVGKAMRPKKCARSFPKACDVDSDGRVTAAEWAECLTRDGITVATTTDGTAKDDLDDYDAPYDPLPVPPHGVLDSVPPLANYDDDIPDSREEEQPPGCLGDRKTALEEGHDATYIPECTLDGRYKKVQCYKSVGYCWCVNEENGQNIPGTSVKGRAPDCDSFKPPPKPMKGCPDDKKIVFLNELMRFLQGKMTQGDSPTAPIQSKEDQALWSFNFLDKNKNKILERAEWKTFKEMVAPIKGLKKCGKKLPRYCDSDKNKEISTTEWLDCLNVQGLIAAQAISSDPRSGKTNPLSMLKDD</sequence>
<evidence type="ECO:0000256" key="4">
    <source>
        <dbReference type="ARBA" id="ARBA00022737"/>
    </source>
</evidence>
<name>A0A9N9MHR1_9CUCU</name>
<evidence type="ECO:0000259" key="12">
    <source>
        <dbReference type="PROSITE" id="PS51162"/>
    </source>
</evidence>
<dbReference type="PROSITE" id="PS00484">
    <property type="entry name" value="THYROGLOBULIN_1_1"/>
    <property type="match status" value="1"/>
</dbReference>
<dbReference type="GO" id="GO:0005615">
    <property type="term" value="C:extracellular space"/>
    <property type="evidence" value="ECO:0007669"/>
    <property type="project" value="TreeGrafter"/>
</dbReference>
<evidence type="ECO:0000256" key="1">
    <source>
        <dbReference type="ARBA" id="ARBA00004613"/>
    </source>
</evidence>
<evidence type="ECO:0000256" key="2">
    <source>
        <dbReference type="ARBA" id="ARBA00022525"/>
    </source>
</evidence>
<protein>
    <recommendedName>
        <fullName evidence="16">SPARC-related modular calcium-binding protein 2</fullName>
    </recommendedName>
</protein>
<dbReference type="GO" id="GO:0005604">
    <property type="term" value="C:basement membrane"/>
    <property type="evidence" value="ECO:0007669"/>
    <property type="project" value="TreeGrafter"/>
</dbReference>
<evidence type="ECO:0008006" key="16">
    <source>
        <dbReference type="Google" id="ProtNLM"/>
    </source>
</evidence>
<feature type="domain" description="EF-hand" evidence="11">
    <location>
        <begin position="228"/>
        <end position="264"/>
    </location>
</feature>
<evidence type="ECO:0000313" key="15">
    <source>
        <dbReference type="Proteomes" id="UP001152799"/>
    </source>
</evidence>
<feature type="region of interest" description="Disordered" evidence="9">
    <location>
        <begin position="305"/>
        <end position="325"/>
    </location>
</feature>
<dbReference type="CDD" id="cd00104">
    <property type="entry name" value="KAZAL_FS"/>
    <property type="match status" value="1"/>
</dbReference>
<keyword evidence="3 10" id="KW-0732">Signal</keyword>
<dbReference type="PANTHER" id="PTHR12352:SF30">
    <property type="entry name" value="FI05255P"/>
    <property type="match status" value="1"/>
</dbReference>
<dbReference type="CDD" id="cd00191">
    <property type="entry name" value="TY"/>
    <property type="match status" value="2"/>
</dbReference>
<dbReference type="InterPro" id="IPR036857">
    <property type="entry name" value="Thyroglobulin_1_sf"/>
</dbReference>
<evidence type="ECO:0000313" key="14">
    <source>
        <dbReference type="EMBL" id="CAG9763948.1"/>
    </source>
</evidence>
<dbReference type="SUPFAM" id="SSF47473">
    <property type="entry name" value="EF-hand"/>
    <property type="match status" value="2"/>
</dbReference>